<evidence type="ECO:0000259" key="1">
    <source>
        <dbReference type="PROSITE" id="PS50887"/>
    </source>
</evidence>
<dbReference type="InterPro" id="IPR003018">
    <property type="entry name" value="GAF"/>
</dbReference>
<comment type="caution">
    <text evidence="2">The sequence shown here is derived from an EMBL/GenBank/DDBJ whole genome shotgun (WGS) entry which is preliminary data.</text>
</comment>
<dbReference type="PROSITE" id="PS50887">
    <property type="entry name" value="GGDEF"/>
    <property type="match status" value="1"/>
</dbReference>
<dbReference type="InterPro" id="IPR029016">
    <property type="entry name" value="GAF-like_dom_sf"/>
</dbReference>
<reference evidence="2 3" key="1">
    <citation type="submission" date="2020-09" db="EMBL/GenBank/DDBJ databases">
        <authorList>
            <person name="Tanuku N.R.S."/>
        </authorList>
    </citation>
    <scope>NUCLEOTIDE SEQUENCE [LARGE SCALE GENOMIC DNA]</scope>
    <source>
        <strain evidence="2 3">AK62</strain>
    </source>
</reference>
<sequence length="334" mass="37031">MANSPIASEKLREVIHIHTDVIKLGHSLGDIIQLVTDRTLGLVDADGAAIELAENNEMVYRAASGIARDHLGLRLKRKNSFSGLSAETGKVMYCPDSERDPHADREACRKIGMRSMVAVPLIHGDTCTGVLKAMAKAPEGFDAGKIELLELLSELVASAMYFATHFNDSDIYYQATHDPLTSLANRSLFMDRLRKGTASCLRSRQLLGLVMLDVDDLKLANDRYGHRLGDALLLEIANRCTSVCRSTDTVARLGGDEFCLILTPIKDRKEIECFLKRLKKTLAPPLLFDDIKHEVNTSIGTAVFPEDSDSLDQLIETADARMYEDKRNRKASKR</sequence>
<feature type="domain" description="GGDEF" evidence="1">
    <location>
        <begin position="205"/>
        <end position="334"/>
    </location>
</feature>
<dbReference type="Pfam" id="PF00990">
    <property type="entry name" value="GGDEF"/>
    <property type="match status" value="1"/>
</dbReference>
<proteinExistence type="predicted"/>
<dbReference type="SMART" id="SM00267">
    <property type="entry name" value="GGDEF"/>
    <property type="match status" value="1"/>
</dbReference>
<dbReference type="PANTHER" id="PTHR46663">
    <property type="entry name" value="DIGUANYLATE CYCLASE DGCT-RELATED"/>
    <property type="match status" value="1"/>
</dbReference>
<dbReference type="NCBIfam" id="TIGR00254">
    <property type="entry name" value="GGDEF"/>
    <property type="match status" value="1"/>
</dbReference>
<keyword evidence="3" id="KW-1185">Reference proteome</keyword>
<dbReference type="PANTHER" id="PTHR46663:SF2">
    <property type="entry name" value="GGDEF DOMAIN-CONTAINING PROTEIN"/>
    <property type="match status" value="1"/>
</dbReference>
<dbReference type="Pfam" id="PF13185">
    <property type="entry name" value="GAF_2"/>
    <property type="match status" value="1"/>
</dbReference>
<dbReference type="InterPro" id="IPR043128">
    <property type="entry name" value="Rev_trsase/Diguanyl_cyclase"/>
</dbReference>
<dbReference type="Gene3D" id="3.30.70.270">
    <property type="match status" value="1"/>
</dbReference>
<dbReference type="CDD" id="cd01949">
    <property type="entry name" value="GGDEF"/>
    <property type="match status" value="1"/>
</dbReference>
<evidence type="ECO:0000313" key="3">
    <source>
        <dbReference type="Proteomes" id="UP000810171"/>
    </source>
</evidence>
<dbReference type="InterPro" id="IPR052163">
    <property type="entry name" value="DGC-Regulatory_Protein"/>
</dbReference>
<dbReference type="InterPro" id="IPR029787">
    <property type="entry name" value="Nucleotide_cyclase"/>
</dbReference>
<gene>
    <name evidence="2" type="ORF">H9C73_14070</name>
</gene>
<dbReference type="SUPFAM" id="SSF55781">
    <property type="entry name" value="GAF domain-like"/>
    <property type="match status" value="1"/>
</dbReference>
<dbReference type="EMBL" id="JACVEW010000026">
    <property type="protein sequence ID" value="MBP0049855.1"/>
    <property type="molecule type" value="Genomic_DNA"/>
</dbReference>
<protein>
    <submittedName>
        <fullName evidence="2">GGDEF domain-containing protein</fullName>
    </submittedName>
</protein>
<dbReference type="Gene3D" id="3.30.450.40">
    <property type="match status" value="1"/>
</dbReference>
<organism evidence="2 3">
    <name type="scientific">Marinobacterium alkalitolerans</name>
    <dbReference type="NCBI Taxonomy" id="1542925"/>
    <lineage>
        <taxon>Bacteria</taxon>
        <taxon>Pseudomonadati</taxon>
        <taxon>Pseudomonadota</taxon>
        <taxon>Gammaproteobacteria</taxon>
        <taxon>Oceanospirillales</taxon>
        <taxon>Oceanospirillaceae</taxon>
        <taxon>Marinobacterium</taxon>
    </lineage>
</organism>
<dbReference type="SUPFAM" id="SSF55073">
    <property type="entry name" value="Nucleotide cyclase"/>
    <property type="match status" value="1"/>
</dbReference>
<accession>A0ABS3ZDS9</accession>
<dbReference type="SMART" id="SM00065">
    <property type="entry name" value="GAF"/>
    <property type="match status" value="1"/>
</dbReference>
<name>A0ABS3ZDS9_9GAMM</name>
<dbReference type="RefSeq" id="WP_209288540.1">
    <property type="nucleotide sequence ID" value="NZ_JACVEW010000026.1"/>
</dbReference>
<evidence type="ECO:0000313" key="2">
    <source>
        <dbReference type="EMBL" id="MBP0049855.1"/>
    </source>
</evidence>
<dbReference type="Proteomes" id="UP000810171">
    <property type="component" value="Unassembled WGS sequence"/>
</dbReference>
<dbReference type="InterPro" id="IPR000160">
    <property type="entry name" value="GGDEF_dom"/>
</dbReference>